<sequence length="103" mass="11708">MAPMCLKAPEAVQHMNAGRSRSVQNYPTILPKGRWGESNEAKPRLFRALRQSPGSKKDLKNIKKNSPVNIYSSESFNLTVQMRRNLPLLGRQRFISRIAETPT</sequence>
<accession>A0A1I7X3S2</accession>
<protein>
    <submittedName>
        <fullName evidence="2">Ovule protein</fullName>
    </submittedName>
</protein>
<dbReference type="WBParaSite" id="Hba_12114">
    <property type="protein sequence ID" value="Hba_12114"/>
    <property type="gene ID" value="Hba_12114"/>
</dbReference>
<keyword evidence="1" id="KW-1185">Reference proteome</keyword>
<evidence type="ECO:0000313" key="2">
    <source>
        <dbReference type="WBParaSite" id="Hba_12114"/>
    </source>
</evidence>
<reference evidence="2" key="1">
    <citation type="submission" date="2016-11" db="UniProtKB">
        <authorList>
            <consortium name="WormBaseParasite"/>
        </authorList>
    </citation>
    <scope>IDENTIFICATION</scope>
</reference>
<organism evidence="1 2">
    <name type="scientific">Heterorhabditis bacteriophora</name>
    <name type="common">Entomopathogenic nematode worm</name>
    <dbReference type="NCBI Taxonomy" id="37862"/>
    <lineage>
        <taxon>Eukaryota</taxon>
        <taxon>Metazoa</taxon>
        <taxon>Ecdysozoa</taxon>
        <taxon>Nematoda</taxon>
        <taxon>Chromadorea</taxon>
        <taxon>Rhabditida</taxon>
        <taxon>Rhabditina</taxon>
        <taxon>Rhabditomorpha</taxon>
        <taxon>Strongyloidea</taxon>
        <taxon>Heterorhabditidae</taxon>
        <taxon>Heterorhabditis</taxon>
    </lineage>
</organism>
<dbReference type="Proteomes" id="UP000095283">
    <property type="component" value="Unplaced"/>
</dbReference>
<name>A0A1I7X3S2_HETBA</name>
<dbReference type="AlphaFoldDB" id="A0A1I7X3S2"/>
<proteinExistence type="predicted"/>
<evidence type="ECO:0000313" key="1">
    <source>
        <dbReference type="Proteomes" id="UP000095283"/>
    </source>
</evidence>